<reference evidence="2" key="1">
    <citation type="submission" date="2021-01" db="EMBL/GenBank/DDBJ databases">
        <title>Modified the classification status of verrucomicrobia.</title>
        <authorList>
            <person name="Feng X."/>
        </authorList>
    </citation>
    <scope>NUCLEOTIDE SEQUENCE</scope>
    <source>
        <strain evidence="2">JCM 18052</strain>
    </source>
</reference>
<name>A0A934R2P9_9BACT</name>
<feature type="transmembrane region" description="Helical" evidence="1">
    <location>
        <begin position="516"/>
        <end position="536"/>
    </location>
</feature>
<protein>
    <submittedName>
        <fullName evidence="2">Uncharacterized protein</fullName>
    </submittedName>
</protein>
<proteinExistence type="predicted"/>
<feature type="transmembrane region" description="Helical" evidence="1">
    <location>
        <begin position="202"/>
        <end position="228"/>
    </location>
</feature>
<keyword evidence="1" id="KW-0812">Transmembrane</keyword>
<feature type="transmembrane region" description="Helical" evidence="1">
    <location>
        <begin position="452"/>
        <end position="469"/>
    </location>
</feature>
<evidence type="ECO:0000313" key="2">
    <source>
        <dbReference type="EMBL" id="MBK1814410.1"/>
    </source>
</evidence>
<keyword evidence="1" id="KW-1133">Transmembrane helix</keyword>
<sequence length="788" mass="87948">MTLSNKSTAGGLLACAIIVLAWFSPWLIGGLNLAPQDITNEMMRPWRPENADPVVKNHFVSDGADQSIVYRIFAQDSYRREGWVGWSTMTYGGTAQYANTMGLYYDWTMQLHRFMRFWEAWNLGLLGQVLVAMTGMFLFLRGRDISLPWVCCGALAYAANSQFVVWVYHRWALGSFCWIPWALWAVDAYGKGRRWTWALVPIFIGLAFLGGNLQYAIFSCITIVAIWVEESWRLVSTRFRKVPDSELVKSLLKLLGRYAAWGCLALGLAAMMFLPCVDAFFKSDSLKLHIGMYGRAAGIYPVGALQPLFNLAAYPFQIFPSVLGRCDSIDILKGFKSELFFVAYFGSLPVLIAFLAFWRRQTPVLARVLIWTGLLLPLTPLVRVLYQRLFLLFILGGILAFAHFMETASRETKLKLFKITSAVAGLGIAVWTAASLVLFFKPGITDPLRTKILAIGGGSSFGYFSGWMARRTDNLIHDFSIWSPQQMLPLLLLVAALMCFRLHASLRENHRRVGSWLLVCCVVAEVGLFGSRWIVWTDPQRHPLFPDTADSLVLQESVGHSGRVTTLMHPTGHMACTPFIPNTLSPYGVGSITGYDTIVPDGMLLPNESSGDAEKQGRAGVSHLITWPGNPDVPREWNKIWSSPSMDLYDNPLKVARNTGFKNTGDKDAFFSGNRPPMIRIQETTGGENHRLLEVPAGVSWIRTAENEDDGWEYKARSATEWQPVLRAPDASMLFPNPSPDEADVIEMRYNPPLRRAGFITSASTAALVLCIGAWVAISGRKRTSSQA</sequence>
<feature type="transmembrane region" description="Helical" evidence="1">
    <location>
        <begin position="417"/>
        <end position="440"/>
    </location>
</feature>
<feature type="transmembrane region" description="Helical" evidence="1">
    <location>
        <begin position="757"/>
        <end position="778"/>
    </location>
</feature>
<feature type="transmembrane region" description="Helical" evidence="1">
    <location>
        <begin position="171"/>
        <end position="190"/>
    </location>
</feature>
<organism evidence="2 3">
    <name type="scientific">Luteolibacter yonseiensis</name>
    <dbReference type="NCBI Taxonomy" id="1144680"/>
    <lineage>
        <taxon>Bacteria</taxon>
        <taxon>Pseudomonadati</taxon>
        <taxon>Verrucomicrobiota</taxon>
        <taxon>Verrucomicrobiia</taxon>
        <taxon>Verrucomicrobiales</taxon>
        <taxon>Verrucomicrobiaceae</taxon>
        <taxon>Luteolibacter</taxon>
    </lineage>
</organism>
<keyword evidence="1" id="KW-0472">Membrane</keyword>
<feature type="transmembrane region" description="Helical" evidence="1">
    <location>
        <begin position="339"/>
        <end position="358"/>
    </location>
</feature>
<feature type="transmembrane region" description="Helical" evidence="1">
    <location>
        <begin position="364"/>
        <end position="382"/>
    </location>
</feature>
<dbReference type="RefSeq" id="WP_200349376.1">
    <property type="nucleotide sequence ID" value="NZ_BAABHZ010000010.1"/>
</dbReference>
<dbReference type="Proteomes" id="UP000600139">
    <property type="component" value="Unassembled WGS sequence"/>
</dbReference>
<feature type="transmembrane region" description="Helical" evidence="1">
    <location>
        <begin position="389"/>
        <end position="405"/>
    </location>
</feature>
<dbReference type="AlphaFoldDB" id="A0A934R2P9"/>
<feature type="transmembrane region" description="Helical" evidence="1">
    <location>
        <begin position="120"/>
        <end position="140"/>
    </location>
</feature>
<evidence type="ECO:0000313" key="3">
    <source>
        <dbReference type="Proteomes" id="UP000600139"/>
    </source>
</evidence>
<comment type="caution">
    <text evidence="2">The sequence shown here is derived from an EMBL/GenBank/DDBJ whole genome shotgun (WGS) entry which is preliminary data.</text>
</comment>
<feature type="transmembrane region" description="Helical" evidence="1">
    <location>
        <begin position="258"/>
        <end position="281"/>
    </location>
</feature>
<evidence type="ECO:0000256" key="1">
    <source>
        <dbReference type="SAM" id="Phobius"/>
    </source>
</evidence>
<accession>A0A934R2P9</accession>
<dbReference type="EMBL" id="JAENIK010000004">
    <property type="protein sequence ID" value="MBK1814410.1"/>
    <property type="molecule type" value="Genomic_DNA"/>
</dbReference>
<keyword evidence="3" id="KW-1185">Reference proteome</keyword>
<feature type="transmembrane region" description="Helical" evidence="1">
    <location>
        <begin position="12"/>
        <end position="34"/>
    </location>
</feature>
<gene>
    <name evidence="2" type="ORF">JIN84_02220</name>
</gene>
<feature type="transmembrane region" description="Helical" evidence="1">
    <location>
        <begin position="481"/>
        <end position="504"/>
    </location>
</feature>